<feature type="region of interest" description="Disordered" evidence="1">
    <location>
        <begin position="1"/>
        <end position="29"/>
    </location>
</feature>
<feature type="compositionally biased region" description="Basic and acidic residues" evidence="1">
    <location>
        <begin position="9"/>
        <end position="29"/>
    </location>
</feature>
<evidence type="ECO:0000313" key="4">
    <source>
        <dbReference type="Proteomes" id="UP001054252"/>
    </source>
</evidence>
<dbReference type="Pfam" id="PF20167">
    <property type="entry name" value="Transposase_32"/>
    <property type="match status" value="1"/>
</dbReference>
<reference evidence="3 4" key="1">
    <citation type="journal article" date="2021" name="Commun. Biol.">
        <title>The genome of Shorea leprosula (Dipterocarpaceae) highlights the ecological relevance of drought in aseasonal tropical rainforests.</title>
        <authorList>
            <person name="Ng K.K.S."/>
            <person name="Kobayashi M.J."/>
            <person name="Fawcett J.A."/>
            <person name="Hatakeyama M."/>
            <person name="Paape T."/>
            <person name="Ng C.H."/>
            <person name="Ang C.C."/>
            <person name="Tnah L.H."/>
            <person name="Lee C.T."/>
            <person name="Nishiyama T."/>
            <person name="Sese J."/>
            <person name="O'Brien M.J."/>
            <person name="Copetti D."/>
            <person name="Mohd Noor M.I."/>
            <person name="Ong R.C."/>
            <person name="Putra M."/>
            <person name="Sireger I.Z."/>
            <person name="Indrioko S."/>
            <person name="Kosugi Y."/>
            <person name="Izuno A."/>
            <person name="Isagi Y."/>
            <person name="Lee S.L."/>
            <person name="Shimizu K.K."/>
        </authorList>
    </citation>
    <scope>NUCLEOTIDE SEQUENCE [LARGE SCALE GENOMIC DNA]</scope>
    <source>
        <strain evidence="3">214</strain>
    </source>
</reference>
<feature type="region of interest" description="Disordered" evidence="1">
    <location>
        <begin position="298"/>
        <end position="326"/>
    </location>
</feature>
<dbReference type="InterPro" id="IPR046796">
    <property type="entry name" value="Transposase_32_dom"/>
</dbReference>
<feature type="domain" description="Putative plant transposon protein" evidence="2">
    <location>
        <begin position="84"/>
        <end position="261"/>
    </location>
</feature>
<feature type="compositionally biased region" description="Basic and acidic residues" evidence="1">
    <location>
        <begin position="348"/>
        <end position="360"/>
    </location>
</feature>
<name>A0AAV5M121_9ROSI</name>
<feature type="region of interest" description="Disordered" evidence="1">
    <location>
        <begin position="347"/>
        <end position="369"/>
    </location>
</feature>
<evidence type="ECO:0000256" key="1">
    <source>
        <dbReference type="SAM" id="MobiDB-lite"/>
    </source>
</evidence>
<comment type="caution">
    <text evidence="3">The sequence shown here is derived from an EMBL/GenBank/DDBJ whole genome shotgun (WGS) entry which is preliminary data.</text>
</comment>
<evidence type="ECO:0000259" key="2">
    <source>
        <dbReference type="Pfam" id="PF20167"/>
    </source>
</evidence>
<accession>A0AAV5M121</accession>
<protein>
    <recommendedName>
        <fullName evidence="2">Putative plant transposon protein domain-containing protein</fullName>
    </recommendedName>
</protein>
<keyword evidence="4" id="KW-1185">Reference proteome</keyword>
<dbReference type="AlphaFoldDB" id="A0AAV5M121"/>
<dbReference type="Proteomes" id="UP001054252">
    <property type="component" value="Unassembled WGS sequence"/>
</dbReference>
<feature type="compositionally biased region" description="Basic and acidic residues" evidence="1">
    <location>
        <begin position="312"/>
        <end position="321"/>
    </location>
</feature>
<dbReference type="EMBL" id="BPVZ01000169">
    <property type="protein sequence ID" value="GKV43478.1"/>
    <property type="molecule type" value="Genomic_DNA"/>
</dbReference>
<sequence>MRKTRKRKQDAVGEDSSKPKRDHLGEFDTENFRSEEARSEFQEVKGKGKKMAFKDREVLPGRTIDINFLETIGFPFLEDFKKWNWIQFLTMERSYYTSLVKVFYFNMDLNGSREDGSRHIVNHTGGNKFNSFVLGKEFEINDRIVKKAIGVRVANGCKYDASFNDVEACKVVFEDNTLTRACFDINKLSMHRRLLHLIISYIINPRAGKHSGMTREDLWLMFKIITKDPPDLAHWILKCIKEIRNKHAAKLAFGKVISKILDNTFGKHIHEEFTAHSSETPIGKNSLSLMGYEEKDGQWVPKENRGKKKAASRQETERGEEAESSQGISLLLNRIWEKLQELENSMKQMEKRQEALERHLGINPSASQP</sequence>
<evidence type="ECO:0000313" key="3">
    <source>
        <dbReference type="EMBL" id="GKV43478.1"/>
    </source>
</evidence>
<gene>
    <name evidence="3" type="ORF">SLEP1_g50766</name>
</gene>
<organism evidence="3 4">
    <name type="scientific">Rubroshorea leprosula</name>
    <dbReference type="NCBI Taxonomy" id="152421"/>
    <lineage>
        <taxon>Eukaryota</taxon>
        <taxon>Viridiplantae</taxon>
        <taxon>Streptophyta</taxon>
        <taxon>Embryophyta</taxon>
        <taxon>Tracheophyta</taxon>
        <taxon>Spermatophyta</taxon>
        <taxon>Magnoliopsida</taxon>
        <taxon>eudicotyledons</taxon>
        <taxon>Gunneridae</taxon>
        <taxon>Pentapetalae</taxon>
        <taxon>rosids</taxon>
        <taxon>malvids</taxon>
        <taxon>Malvales</taxon>
        <taxon>Dipterocarpaceae</taxon>
        <taxon>Rubroshorea</taxon>
    </lineage>
</organism>
<proteinExistence type="predicted"/>